<dbReference type="Proteomes" id="UP000315540">
    <property type="component" value="Unassembled WGS sequence"/>
</dbReference>
<dbReference type="InterPro" id="IPR005151">
    <property type="entry name" value="Tail-specific_protease"/>
</dbReference>
<accession>A0A504J1P5</accession>
<evidence type="ECO:0000259" key="1">
    <source>
        <dbReference type="Pfam" id="PF03572"/>
    </source>
</evidence>
<organism evidence="2 3">
    <name type="scientific">Aquimarina algicola</name>
    <dbReference type="NCBI Taxonomy" id="2589995"/>
    <lineage>
        <taxon>Bacteria</taxon>
        <taxon>Pseudomonadati</taxon>
        <taxon>Bacteroidota</taxon>
        <taxon>Flavobacteriia</taxon>
        <taxon>Flavobacteriales</taxon>
        <taxon>Flavobacteriaceae</taxon>
        <taxon>Aquimarina</taxon>
    </lineage>
</organism>
<dbReference type="OrthoDB" id="5480566at2"/>
<comment type="caution">
    <text evidence="2">The sequence shown here is derived from an EMBL/GenBank/DDBJ whole genome shotgun (WGS) entry which is preliminary data.</text>
</comment>
<dbReference type="Pfam" id="PF03572">
    <property type="entry name" value="Peptidase_S41"/>
    <property type="match status" value="1"/>
</dbReference>
<gene>
    <name evidence="2" type="ORF">FHK87_17720</name>
</gene>
<dbReference type="SUPFAM" id="SSF52096">
    <property type="entry name" value="ClpP/crotonase"/>
    <property type="match status" value="1"/>
</dbReference>
<dbReference type="GO" id="GO:0006508">
    <property type="term" value="P:proteolysis"/>
    <property type="evidence" value="ECO:0007669"/>
    <property type="project" value="InterPro"/>
</dbReference>
<dbReference type="EMBL" id="VFWZ01000005">
    <property type="protein sequence ID" value="TPN84767.1"/>
    <property type="molecule type" value="Genomic_DNA"/>
</dbReference>
<proteinExistence type="predicted"/>
<keyword evidence="3" id="KW-1185">Reference proteome</keyword>
<evidence type="ECO:0000313" key="2">
    <source>
        <dbReference type="EMBL" id="TPN84767.1"/>
    </source>
</evidence>
<dbReference type="InterPro" id="IPR029045">
    <property type="entry name" value="ClpP/crotonase-like_dom_sf"/>
</dbReference>
<reference evidence="2 3" key="1">
    <citation type="submission" date="2019-06" db="EMBL/GenBank/DDBJ databases">
        <authorList>
            <person name="Meng X."/>
        </authorList>
    </citation>
    <scope>NUCLEOTIDE SEQUENCE [LARGE SCALE GENOMIC DNA]</scope>
    <source>
        <strain evidence="2 3">M625</strain>
    </source>
</reference>
<sequence length="459" mass="52044">MKNLTFILLLLSITLYGSKQEKKKEYICLPCKDSCDLEIFDHNGPCSTCKMELVEKGTYNKTLTKDQITEDFTVLITTLKNNHPGIYDYQSENDFNQTITSLKAQIPSAKNVLDEYKIMSKLISSVSDAHTYVMNPYYQNILQEELLFPIIPKVDNNKILIDGERLKSINGYQEEEILNRLQAFSNSDGNTIPYKNAFIEMEFPIKYFTFIDNSQTFEVVLANGKTRTLEGKSFFKSGLRNKQSRPSFSVNGNNAILKIPSWEDETATSFNRNLDEMAKNSTLGKFIKKSLETTIKAQTKHLIIDLRGNKGGKSGPAAILLRYLINKPFAYYNQIKVSSDSFPTKKHITNKELVAFYESEDSKKLITKVEGSYFFKKELLPTILPQLDSFSGSVEILVDKYSLSVSTDVVAILKKNREVKITGDEIGGSLEHYCAGNYINLKLPNSGIEVNIPLQRLAY</sequence>
<protein>
    <recommendedName>
        <fullName evidence="1">Tail specific protease domain-containing protein</fullName>
    </recommendedName>
</protein>
<evidence type="ECO:0000313" key="3">
    <source>
        <dbReference type="Proteomes" id="UP000315540"/>
    </source>
</evidence>
<dbReference type="Gene3D" id="3.30.750.44">
    <property type="match status" value="1"/>
</dbReference>
<feature type="domain" description="Tail specific protease" evidence="1">
    <location>
        <begin position="257"/>
        <end position="428"/>
    </location>
</feature>
<dbReference type="AlphaFoldDB" id="A0A504J1P5"/>
<dbReference type="GO" id="GO:0008236">
    <property type="term" value="F:serine-type peptidase activity"/>
    <property type="evidence" value="ECO:0007669"/>
    <property type="project" value="InterPro"/>
</dbReference>
<name>A0A504J1P5_9FLAO</name>
<dbReference type="Gene3D" id="3.90.226.10">
    <property type="entry name" value="2-enoyl-CoA Hydratase, Chain A, domain 1"/>
    <property type="match status" value="1"/>
</dbReference>
<dbReference type="RefSeq" id="WP_140595101.1">
    <property type="nucleotide sequence ID" value="NZ_VFWZ01000005.1"/>
</dbReference>